<organism evidence="2 3">
    <name type="scientific">Sphingomonas lycopersici</name>
    <dbReference type="NCBI Taxonomy" id="2951807"/>
    <lineage>
        <taxon>Bacteria</taxon>
        <taxon>Pseudomonadati</taxon>
        <taxon>Pseudomonadota</taxon>
        <taxon>Alphaproteobacteria</taxon>
        <taxon>Sphingomonadales</taxon>
        <taxon>Sphingomonadaceae</taxon>
        <taxon>Sphingomonas</taxon>
    </lineage>
</organism>
<evidence type="ECO:0000256" key="1">
    <source>
        <dbReference type="SAM" id="Phobius"/>
    </source>
</evidence>
<evidence type="ECO:0000313" key="3">
    <source>
        <dbReference type="Proteomes" id="UP001165565"/>
    </source>
</evidence>
<keyword evidence="1" id="KW-0472">Membrane</keyword>
<evidence type="ECO:0000313" key="2">
    <source>
        <dbReference type="EMBL" id="MCW6534288.1"/>
    </source>
</evidence>
<feature type="transmembrane region" description="Helical" evidence="1">
    <location>
        <begin position="56"/>
        <end position="83"/>
    </location>
</feature>
<gene>
    <name evidence="2" type="ORF">NEE01_05750</name>
</gene>
<reference evidence="2" key="1">
    <citation type="submission" date="2022-06" db="EMBL/GenBank/DDBJ databases">
        <title>Sphingomonas sp. nov. isolated from rhizosphere soil of tomato.</title>
        <authorList>
            <person name="Dong H."/>
            <person name="Gao R."/>
        </authorList>
    </citation>
    <scope>NUCLEOTIDE SEQUENCE</scope>
    <source>
        <strain evidence="2">MMSM24</strain>
    </source>
</reference>
<comment type="caution">
    <text evidence="2">The sequence shown here is derived from an EMBL/GenBank/DDBJ whole genome shotgun (WGS) entry which is preliminary data.</text>
</comment>
<protein>
    <submittedName>
        <fullName evidence="2">Uncharacterized protein</fullName>
    </submittedName>
</protein>
<keyword evidence="1" id="KW-0812">Transmembrane</keyword>
<feature type="transmembrane region" description="Helical" evidence="1">
    <location>
        <begin position="20"/>
        <end position="44"/>
    </location>
</feature>
<proteinExistence type="predicted"/>
<dbReference type="EMBL" id="JANFAV010000002">
    <property type="protein sequence ID" value="MCW6534288.1"/>
    <property type="molecule type" value="Genomic_DNA"/>
</dbReference>
<dbReference type="RefSeq" id="WP_265268213.1">
    <property type="nucleotide sequence ID" value="NZ_JANFAV010000002.1"/>
</dbReference>
<keyword evidence="3" id="KW-1185">Reference proteome</keyword>
<dbReference type="AlphaFoldDB" id="A0AA42CTD1"/>
<name>A0AA42CTD1_9SPHN</name>
<sequence length="100" mass="11148">MKWLIKYRQHISAENPMPILLLILSIFRVFRVACFGLAALWMLYGVWVAFTEDMGFGGGMALILFPAGAFLISMVGAFAYAFAQMVLLPDPRNKNSITDA</sequence>
<dbReference type="Proteomes" id="UP001165565">
    <property type="component" value="Unassembled WGS sequence"/>
</dbReference>
<keyword evidence="1" id="KW-1133">Transmembrane helix</keyword>
<accession>A0AA42CTD1</accession>